<dbReference type="KEGG" id="dmm:dnm_092910"/>
<dbReference type="Proteomes" id="UP000663722">
    <property type="component" value="Chromosome"/>
</dbReference>
<dbReference type="AlphaFoldDB" id="A0A975GUT9"/>
<name>A0A975GUT9_9BACT</name>
<sequence length="51" mass="6289">MTSLLDKIEKTEIRQKRIRERMKNKYPIEAQSSDLKSPPKKWYHKIFPTNW</sequence>
<evidence type="ECO:0000313" key="1">
    <source>
        <dbReference type="EMBL" id="QTA93193.1"/>
    </source>
</evidence>
<proteinExistence type="predicted"/>
<gene>
    <name evidence="1" type="ORF">dnm_092910</name>
</gene>
<dbReference type="EMBL" id="CP061800">
    <property type="protein sequence ID" value="QTA93193.1"/>
    <property type="molecule type" value="Genomic_DNA"/>
</dbReference>
<organism evidence="1 2">
    <name type="scientific">Desulfonema magnum</name>
    <dbReference type="NCBI Taxonomy" id="45655"/>
    <lineage>
        <taxon>Bacteria</taxon>
        <taxon>Pseudomonadati</taxon>
        <taxon>Thermodesulfobacteriota</taxon>
        <taxon>Desulfobacteria</taxon>
        <taxon>Desulfobacterales</taxon>
        <taxon>Desulfococcaceae</taxon>
        <taxon>Desulfonema</taxon>
    </lineage>
</organism>
<accession>A0A975GUT9</accession>
<protein>
    <submittedName>
        <fullName evidence="1">Uncharacterized protein</fullName>
    </submittedName>
</protein>
<keyword evidence="2" id="KW-1185">Reference proteome</keyword>
<reference evidence="1" key="1">
    <citation type="journal article" date="2021" name="Microb. Physiol.">
        <title>Proteogenomic Insights into the Physiology of Marine, Sulfate-Reducing, Filamentous Desulfonema limicola and Desulfonema magnum.</title>
        <authorList>
            <person name="Schnaars V."/>
            <person name="Wohlbrand L."/>
            <person name="Scheve S."/>
            <person name="Hinrichs C."/>
            <person name="Reinhardt R."/>
            <person name="Rabus R."/>
        </authorList>
    </citation>
    <scope>NUCLEOTIDE SEQUENCE</scope>
    <source>
        <strain evidence="1">4be13</strain>
    </source>
</reference>
<evidence type="ECO:0000313" key="2">
    <source>
        <dbReference type="Proteomes" id="UP000663722"/>
    </source>
</evidence>